<dbReference type="GO" id="GO:0008284">
    <property type="term" value="P:positive regulation of cell population proliferation"/>
    <property type="evidence" value="ECO:0007669"/>
    <property type="project" value="TreeGrafter"/>
</dbReference>
<keyword evidence="3" id="KW-0497">Mitogen</keyword>
<organism evidence="7 9">
    <name type="scientific">Agrilus planipennis</name>
    <name type="common">Emerald ash borer</name>
    <name type="synonym">Agrilus marcopoli</name>
    <dbReference type="NCBI Taxonomy" id="224129"/>
    <lineage>
        <taxon>Eukaryota</taxon>
        <taxon>Metazoa</taxon>
        <taxon>Ecdysozoa</taxon>
        <taxon>Arthropoda</taxon>
        <taxon>Hexapoda</taxon>
        <taxon>Insecta</taxon>
        <taxon>Pterygota</taxon>
        <taxon>Neoptera</taxon>
        <taxon>Endopterygota</taxon>
        <taxon>Coleoptera</taxon>
        <taxon>Polyphaga</taxon>
        <taxon>Elateriformia</taxon>
        <taxon>Buprestoidea</taxon>
        <taxon>Buprestidae</taxon>
        <taxon>Agrilinae</taxon>
        <taxon>Agrilus</taxon>
    </lineage>
</organism>
<dbReference type="GO" id="GO:0051781">
    <property type="term" value="P:positive regulation of cell division"/>
    <property type="evidence" value="ECO:0007669"/>
    <property type="project" value="UniProtKB-KW"/>
</dbReference>
<evidence type="ECO:0000256" key="5">
    <source>
        <dbReference type="SAM" id="SignalP"/>
    </source>
</evidence>
<dbReference type="STRING" id="224129.A0A1W4XDN0"/>
<feature type="region of interest" description="Disordered" evidence="4">
    <location>
        <begin position="66"/>
        <end position="116"/>
    </location>
</feature>
<evidence type="ECO:0000313" key="7">
    <source>
        <dbReference type="Proteomes" id="UP000192223"/>
    </source>
</evidence>
<keyword evidence="7" id="KW-1185">Reference proteome</keyword>
<feature type="compositionally biased region" description="Basic and acidic residues" evidence="4">
    <location>
        <begin position="71"/>
        <end position="89"/>
    </location>
</feature>
<dbReference type="RefSeq" id="XP_018330537.1">
    <property type="nucleotide sequence ID" value="XM_018475035.1"/>
</dbReference>
<evidence type="ECO:0000256" key="3">
    <source>
        <dbReference type="ARBA" id="ARBA00023246"/>
    </source>
</evidence>
<feature type="signal peptide" evidence="5">
    <location>
        <begin position="1"/>
        <end position="23"/>
    </location>
</feature>
<evidence type="ECO:0000313" key="9">
    <source>
        <dbReference type="RefSeq" id="XP_018330538.1"/>
    </source>
</evidence>
<feature type="domain" description="Platelet-derived growth factor (PDGF) family profile" evidence="6">
    <location>
        <begin position="174"/>
        <end position="262"/>
    </location>
</feature>
<keyword evidence="2" id="KW-0339">Growth factor</keyword>
<dbReference type="AlphaFoldDB" id="A0A1W4XDN0"/>
<evidence type="ECO:0000259" key="6">
    <source>
        <dbReference type="PROSITE" id="PS50278"/>
    </source>
</evidence>
<dbReference type="Proteomes" id="UP000192223">
    <property type="component" value="Unplaced"/>
</dbReference>
<dbReference type="InterPro" id="IPR000072">
    <property type="entry name" value="PDGF/VEGF_dom"/>
</dbReference>
<dbReference type="GO" id="GO:0070851">
    <property type="term" value="F:growth factor receptor binding"/>
    <property type="evidence" value="ECO:0007669"/>
    <property type="project" value="TreeGrafter"/>
</dbReference>
<sequence>MSYKIKKILFPFLFYITCHPCCAGVQYITSVTPQPYGVQVKLHQYSNYPTFTPYSSSHGGINTDFYIPLSDSDHQSDVSRRVSSKKNDEEQGNDGKQQNEESKEESNHIHDQYPNSTEIPLEMIQKLNEYSNIEDVLENLVENYEKEPPSIASRFGETDYDDEERSAAIKPKPATCKPQLKTVQLIESHDPNVVYLPSCTRIEQCDGCCRHPLLSCQPTETEVVNFVVHKCQYTGGDRLKYVSKEIVVKEKHLKCHCGCKVQPKDCKGFRKFNPATCSCSCPNKDERQKCLKESDKKLWNPKICACQCRDEVPCSTNQQFDHHKCQCVLNLERRNVHGGERTYNDNVDRALPLYNSHTSLVPYE</sequence>
<gene>
    <name evidence="8 9" type="primary">LOC108740647</name>
</gene>
<dbReference type="GeneID" id="108740647"/>
<comment type="similarity">
    <text evidence="1">Belongs to the PDGF/VEGF growth factor family.</text>
</comment>
<name>A0A1W4XDN0_AGRPL</name>
<dbReference type="PROSITE" id="PS50278">
    <property type="entry name" value="PDGF_2"/>
    <property type="match status" value="1"/>
</dbReference>
<dbReference type="RefSeq" id="XP_018330538.1">
    <property type="nucleotide sequence ID" value="XM_018475036.1"/>
</dbReference>
<evidence type="ECO:0000313" key="8">
    <source>
        <dbReference type="RefSeq" id="XP_018330537.1"/>
    </source>
</evidence>
<dbReference type="OrthoDB" id="8878063at2759"/>
<dbReference type="GO" id="GO:0016020">
    <property type="term" value="C:membrane"/>
    <property type="evidence" value="ECO:0007669"/>
    <property type="project" value="InterPro"/>
</dbReference>
<evidence type="ECO:0000256" key="2">
    <source>
        <dbReference type="ARBA" id="ARBA00023030"/>
    </source>
</evidence>
<protein>
    <submittedName>
        <fullName evidence="9">Uncharacterized protein LOC108740647 isoform X1</fullName>
    </submittedName>
    <submittedName>
        <fullName evidence="8">Uncharacterized protein LOC108740647 isoform X2</fullName>
    </submittedName>
</protein>
<reference evidence="8 9" key="1">
    <citation type="submission" date="2025-04" db="UniProtKB">
        <authorList>
            <consortium name="RefSeq"/>
        </authorList>
    </citation>
    <scope>IDENTIFICATION</scope>
    <source>
        <tissue evidence="8 9">Entire body</tissue>
    </source>
</reference>
<evidence type="ECO:0000256" key="1">
    <source>
        <dbReference type="ARBA" id="ARBA00006686"/>
    </source>
</evidence>
<dbReference type="GO" id="GO:0008083">
    <property type="term" value="F:growth factor activity"/>
    <property type="evidence" value="ECO:0007669"/>
    <property type="project" value="UniProtKB-KW"/>
</dbReference>
<evidence type="ECO:0000256" key="4">
    <source>
        <dbReference type="SAM" id="MobiDB-lite"/>
    </source>
</evidence>
<dbReference type="SUPFAM" id="SSF57501">
    <property type="entry name" value="Cystine-knot cytokines"/>
    <property type="match status" value="1"/>
</dbReference>
<feature type="compositionally biased region" description="Basic and acidic residues" evidence="4">
    <location>
        <begin position="97"/>
        <end position="111"/>
    </location>
</feature>
<feature type="chain" id="PRO_5010817891" evidence="5">
    <location>
        <begin position="24"/>
        <end position="364"/>
    </location>
</feature>
<dbReference type="Pfam" id="PF00341">
    <property type="entry name" value="PDGF"/>
    <property type="match status" value="1"/>
</dbReference>
<dbReference type="Gene3D" id="2.10.90.10">
    <property type="entry name" value="Cystine-knot cytokines"/>
    <property type="match status" value="1"/>
</dbReference>
<dbReference type="PANTHER" id="PTHR11633">
    <property type="entry name" value="PLATELET-DERIVED GROWTH FACTOR"/>
    <property type="match status" value="1"/>
</dbReference>
<dbReference type="InterPro" id="IPR029034">
    <property type="entry name" value="Cystine-knot_cytokine"/>
</dbReference>
<accession>A0A1W4XDN0</accession>
<dbReference type="GO" id="GO:0005615">
    <property type="term" value="C:extracellular space"/>
    <property type="evidence" value="ECO:0007669"/>
    <property type="project" value="TreeGrafter"/>
</dbReference>
<proteinExistence type="inferred from homology"/>
<keyword evidence="5" id="KW-0732">Signal</keyword>
<dbReference type="PANTHER" id="PTHR11633:SF1">
    <property type="entry name" value="LD28763P"/>
    <property type="match status" value="1"/>
</dbReference>
<dbReference type="KEGG" id="apln:108740647"/>